<dbReference type="EMBL" id="CP118101">
    <property type="protein sequence ID" value="WDH83989.1"/>
    <property type="molecule type" value="Genomic_DNA"/>
</dbReference>
<name>A0AAX3N4N6_9BACL</name>
<dbReference type="Gene3D" id="3.30.460.10">
    <property type="entry name" value="Beta Polymerase, domain 2"/>
    <property type="match status" value="1"/>
</dbReference>
<evidence type="ECO:0000313" key="2">
    <source>
        <dbReference type="Proteomes" id="UP001220962"/>
    </source>
</evidence>
<proteinExistence type="predicted"/>
<protein>
    <submittedName>
        <fullName evidence="1">GrpB family protein</fullName>
    </submittedName>
</protein>
<dbReference type="Pfam" id="PF04229">
    <property type="entry name" value="GrpB"/>
    <property type="match status" value="1"/>
</dbReference>
<dbReference type="AlphaFoldDB" id="A0AAX3N4N6"/>
<sequence length="183" mass="21754">MEQVMISSYNAEWKQDYEHEQKKIRYSFESLPVFIEHIGSTAVPGMDSKPTIDMMAGVEELSLVNETIIQRLDEIGYEYVHKPEFPERLFFRKGKWRAGTHHLHVYKYKGPHWINQLLFREYLNSHEEVKQEYDRLKKKLQAAHIYDRVAYTEGKSDFIIQTIQQAREDKQLIAKLHSKGLIL</sequence>
<dbReference type="Proteomes" id="UP001220962">
    <property type="component" value="Chromosome"/>
</dbReference>
<dbReference type="InterPro" id="IPR043519">
    <property type="entry name" value="NT_sf"/>
</dbReference>
<gene>
    <name evidence="1" type="ORF">PUW23_07180</name>
</gene>
<organism evidence="1 2">
    <name type="scientific">Paenibacillus urinalis</name>
    <dbReference type="NCBI Taxonomy" id="521520"/>
    <lineage>
        <taxon>Bacteria</taxon>
        <taxon>Bacillati</taxon>
        <taxon>Bacillota</taxon>
        <taxon>Bacilli</taxon>
        <taxon>Bacillales</taxon>
        <taxon>Paenibacillaceae</taxon>
        <taxon>Paenibacillus</taxon>
    </lineage>
</organism>
<dbReference type="SUPFAM" id="SSF81301">
    <property type="entry name" value="Nucleotidyltransferase"/>
    <property type="match status" value="1"/>
</dbReference>
<dbReference type="RefSeq" id="WP_274359717.1">
    <property type="nucleotide sequence ID" value="NZ_CP118101.1"/>
</dbReference>
<dbReference type="InterPro" id="IPR007344">
    <property type="entry name" value="GrpB/CoaE"/>
</dbReference>
<evidence type="ECO:0000313" key="1">
    <source>
        <dbReference type="EMBL" id="WDH83989.1"/>
    </source>
</evidence>
<accession>A0AAX3N4N6</accession>
<dbReference type="PANTHER" id="PTHR34822:SF1">
    <property type="entry name" value="GRPB FAMILY PROTEIN"/>
    <property type="match status" value="1"/>
</dbReference>
<dbReference type="PANTHER" id="PTHR34822">
    <property type="entry name" value="GRPB DOMAIN PROTEIN (AFU_ORTHOLOGUE AFUA_1G01530)"/>
    <property type="match status" value="1"/>
</dbReference>
<reference evidence="1" key="1">
    <citation type="submission" date="2023-02" db="EMBL/GenBank/DDBJ databases">
        <title>Pathogen: clinical or host-associated sample.</title>
        <authorList>
            <person name="Hergert J."/>
            <person name="Casey R."/>
            <person name="Wagner J."/>
            <person name="Young E.L."/>
            <person name="Oakeson K.F."/>
        </authorList>
    </citation>
    <scope>NUCLEOTIDE SEQUENCE</scope>
    <source>
        <strain evidence="1">2022CK-00830</strain>
    </source>
</reference>